<keyword evidence="4" id="KW-0805">Transcription regulation</keyword>
<dbReference type="Gene3D" id="3.40.50.2300">
    <property type="match status" value="1"/>
</dbReference>
<accession>A0A2N3PWC5</accession>
<dbReference type="InterPro" id="IPR002197">
    <property type="entry name" value="HTH_Fis"/>
</dbReference>
<comment type="caution">
    <text evidence="8">The sequence shown here is derived from an EMBL/GenBank/DDBJ whole genome shotgun (WGS) entry which is preliminary data.</text>
</comment>
<dbReference type="GO" id="GO:0006355">
    <property type="term" value="P:regulation of DNA-templated transcription"/>
    <property type="evidence" value="ECO:0007669"/>
    <property type="project" value="InterPro"/>
</dbReference>
<sequence length="610" mass="66921">MRSLADRALAVAADLGIGLQVEMARDDGSALTALSLHPKTEVVVTRGGLVDCIRQIDTVSVVPISTSISQLLTLLQDLSARGIRKVGVVSRESLVDCDVGDFSIAKMEISIRSCTDEDSVKTTVAGLAGRGIEAIIGCRMSCAAAQTHEMMAVCLESDDFSIRVALLEAARIQDARDQEKLHGAQLKIIIDNIEEGVVALSDAGRAILLNEPARRLGFGMADEALISLLRGSSGEQTAMVNSRHILARCIPLDLDGRKYGEVITFLEATKIQDSEVKVRVSARQKGFYAKNRFEDIVGRSEVMRTLIEKAKRYAGYDANILIQGATGTGKEIFAQSIHNHSRYRNGPFVSVNTASIPPSLLESELFGYVDGAFTGARKGGKQGLFEMAHNGTIFLDEIGELTQDIQSRLLRVIQEKEIMRIGDNKIIPIDVRIICATNRNLFEDTQTGRFRQDLYYRIHVLGMHLPPLSSRTGDIPLLLNHYLRQLSPTGADTIRLTDEAWAMLERYDWPGNIRQIRNVAEVISYSGLSRIEVAHVAEILDEQGRAGDQNGLLTLEEGATLKEIEARVISAMMSRYSPEEACVRLGISRVTLWRKLNRMGAAPGKGPASH</sequence>
<keyword evidence="2" id="KW-0067">ATP-binding</keyword>
<dbReference type="InterPro" id="IPR003593">
    <property type="entry name" value="AAA+_ATPase"/>
</dbReference>
<evidence type="ECO:0000256" key="3">
    <source>
        <dbReference type="ARBA" id="ARBA00023012"/>
    </source>
</evidence>
<evidence type="ECO:0000313" key="9">
    <source>
        <dbReference type="Proteomes" id="UP000233293"/>
    </source>
</evidence>
<dbReference type="Gene3D" id="3.40.50.300">
    <property type="entry name" value="P-loop containing nucleotide triphosphate hydrolases"/>
    <property type="match status" value="1"/>
</dbReference>
<keyword evidence="1" id="KW-0547">Nucleotide-binding</keyword>
<dbReference type="Pfam" id="PF25601">
    <property type="entry name" value="AAA_lid_14"/>
    <property type="match status" value="1"/>
</dbReference>
<dbReference type="AlphaFoldDB" id="A0A2N3PWC5"/>
<dbReference type="InterPro" id="IPR025943">
    <property type="entry name" value="Sigma_54_int_dom_ATP-bd_2"/>
</dbReference>
<protein>
    <recommendedName>
        <fullName evidence="7">Sigma-54 factor interaction domain-containing protein</fullName>
    </recommendedName>
</protein>
<evidence type="ECO:0000256" key="1">
    <source>
        <dbReference type="ARBA" id="ARBA00022741"/>
    </source>
</evidence>
<dbReference type="EMBL" id="PIUM01000009">
    <property type="protein sequence ID" value="PKU24675.1"/>
    <property type="molecule type" value="Genomic_DNA"/>
</dbReference>
<keyword evidence="9" id="KW-1185">Reference proteome</keyword>
<dbReference type="PROSITE" id="PS50045">
    <property type="entry name" value="SIGMA54_INTERACT_4"/>
    <property type="match status" value="1"/>
</dbReference>
<evidence type="ECO:0000256" key="5">
    <source>
        <dbReference type="ARBA" id="ARBA00023159"/>
    </source>
</evidence>
<dbReference type="InterPro" id="IPR058031">
    <property type="entry name" value="AAA_lid_NorR"/>
</dbReference>
<dbReference type="SUPFAM" id="SSF52540">
    <property type="entry name" value="P-loop containing nucleoside triphosphate hydrolases"/>
    <property type="match status" value="1"/>
</dbReference>
<dbReference type="Pfam" id="PF06506">
    <property type="entry name" value="PrpR_N"/>
    <property type="match status" value="1"/>
</dbReference>
<organism evidence="8 9">
    <name type="scientific">Telmatospirillum siberiense</name>
    <dbReference type="NCBI Taxonomy" id="382514"/>
    <lineage>
        <taxon>Bacteria</taxon>
        <taxon>Pseudomonadati</taxon>
        <taxon>Pseudomonadota</taxon>
        <taxon>Alphaproteobacteria</taxon>
        <taxon>Rhodospirillales</taxon>
        <taxon>Rhodospirillaceae</taxon>
        <taxon>Telmatospirillum</taxon>
    </lineage>
</organism>
<dbReference type="FunFam" id="3.40.50.300:FF:000006">
    <property type="entry name" value="DNA-binding transcriptional regulator NtrC"/>
    <property type="match status" value="1"/>
</dbReference>
<dbReference type="PANTHER" id="PTHR32071">
    <property type="entry name" value="TRANSCRIPTIONAL REGULATORY PROTEIN"/>
    <property type="match status" value="1"/>
</dbReference>
<dbReference type="SMART" id="SM00382">
    <property type="entry name" value="AAA"/>
    <property type="match status" value="1"/>
</dbReference>
<dbReference type="GO" id="GO:0005524">
    <property type="term" value="F:ATP binding"/>
    <property type="evidence" value="ECO:0007669"/>
    <property type="project" value="UniProtKB-KW"/>
</dbReference>
<proteinExistence type="predicted"/>
<dbReference type="Pfam" id="PF02954">
    <property type="entry name" value="HTH_8"/>
    <property type="match status" value="1"/>
</dbReference>
<evidence type="ECO:0000313" key="8">
    <source>
        <dbReference type="EMBL" id="PKU24675.1"/>
    </source>
</evidence>
<dbReference type="CDD" id="cd00009">
    <property type="entry name" value="AAA"/>
    <property type="match status" value="1"/>
</dbReference>
<name>A0A2N3PWC5_9PROT</name>
<reference evidence="9" key="1">
    <citation type="submission" date="2017-12" db="EMBL/GenBank/DDBJ databases">
        <title>Draft genome sequence of Telmatospirillum siberiense 26-4b1T, an acidotolerant peatland alphaproteobacterium potentially involved in sulfur cycling.</title>
        <authorList>
            <person name="Hausmann B."/>
            <person name="Pjevac P."/>
            <person name="Schreck K."/>
            <person name="Herbold C.W."/>
            <person name="Daims H."/>
            <person name="Wagner M."/>
            <person name="Pester M."/>
            <person name="Loy A."/>
        </authorList>
    </citation>
    <scope>NUCLEOTIDE SEQUENCE [LARGE SCALE GENOMIC DNA]</scope>
    <source>
        <strain evidence="9">26-4b1</strain>
    </source>
</reference>
<dbReference type="Proteomes" id="UP000233293">
    <property type="component" value="Unassembled WGS sequence"/>
</dbReference>
<evidence type="ECO:0000256" key="6">
    <source>
        <dbReference type="ARBA" id="ARBA00023163"/>
    </source>
</evidence>
<dbReference type="InterPro" id="IPR002078">
    <property type="entry name" value="Sigma_54_int"/>
</dbReference>
<gene>
    <name evidence="8" type="ORF">CWS72_10045</name>
</gene>
<dbReference type="Gene3D" id="1.10.10.60">
    <property type="entry name" value="Homeodomain-like"/>
    <property type="match status" value="1"/>
</dbReference>
<dbReference type="InterPro" id="IPR010524">
    <property type="entry name" value="Sig_transdc_resp-reg_PrpR_N"/>
</dbReference>
<evidence type="ECO:0000256" key="4">
    <source>
        <dbReference type="ARBA" id="ARBA00023015"/>
    </source>
</evidence>
<dbReference type="Gene3D" id="3.40.50.10660">
    <property type="entry name" value="PrpR receptor domain-like"/>
    <property type="match status" value="1"/>
</dbReference>
<dbReference type="Gene3D" id="1.10.8.60">
    <property type="match status" value="1"/>
</dbReference>
<keyword evidence="6" id="KW-0804">Transcription</keyword>
<dbReference type="PROSITE" id="PS00676">
    <property type="entry name" value="SIGMA54_INTERACT_2"/>
    <property type="match status" value="1"/>
</dbReference>
<keyword evidence="3" id="KW-0902">Two-component regulatory system</keyword>
<feature type="domain" description="Sigma-54 factor interaction" evidence="7">
    <location>
        <begin position="296"/>
        <end position="525"/>
    </location>
</feature>
<evidence type="ECO:0000259" key="7">
    <source>
        <dbReference type="PROSITE" id="PS50045"/>
    </source>
</evidence>
<dbReference type="PANTHER" id="PTHR32071:SF57">
    <property type="entry name" value="C4-DICARBOXYLATE TRANSPORT TRANSCRIPTIONAL REGULATORY PROTEIN DCTD"/>
    <property type="match status" value="1"/>
</dbReference>
<dbReference type="SUPFAM" id="SSF159800">
    <property type="entry name" value="PrpR receptor domain-like"/>
    <property type="match status" value="1"/>
</dbReference>
<dbReference type="InterPro" id="IPR027417">
    <property type="entry name" value="P-loop_NTPase"/>
</dbReference>
<dbReference type="GO" id="GO:0000156">
    <property type="term" value="F:phosphorelay response regulator activity"/>
    <property type="evidence" value="ECO:0007669"/>
    <property type="project" value="InterPro"/>
</dbReference>
<keyword evidence="5" id="KW-0010">Activator</keyword>
<dbReference type="Pfam" id="PF00158">
    <property type="entry name" value="Sigma54_activat"/>
    <property type="match status" value="1"/>
</dbReference>
<dbReference type="GO" id="GO:0043565">
    <property type="term" value="F:sequence-specific DNA binding"/>
    <property type="evidence" value="ECO:0007669"/>
    <property type="project" value="InterPro"/>
</dbReference>
<evidence type="ECO:0000256" key="2">
    <source>
        <dbReference type="ARBA" id="ARBA00022840"/>
    </source>
</evidence>